<evidence type="ECO:0000259" key="2">
    <source>
        <dbReference type="Pfam" id="PF00535"/>
    </source>
</evidence>
<comment type="caution">
    <text evidence="4">The sequence shown here is derived from an EMBL/GenBank/DDBJ whole genome shotgun (WGS) entry which is preliminary data.</text>
</comment>
<feature type="domain" description="Glycosyltransferase 2-like" evidence="2">
    <location>
        <begin position="247"/>
        <end position="350"/>
    </location>
</feature>
<dbReference type="PANTHER" id="PTHR43685">
    <property type="entry name" value="GLYCOSYLTRANSFERASE"/>
    <property type="match status" value="1"/>
</dbReference>
<organism evidence="4 5">
    <name type="scientific">candidate division WS6 bacterium GW2011_GWE1_34_7</name>
    <dbReference type="NCBI Taxonomy" id="1619093"/>
    <lineage>
        <taxon>Bacteria</taxon>
        <taxon>Candidatus Dojkabacteria</taxon>
    </lineage>
</organism>
<dbReference type="GO" id="GO:0016740">
    <property type="term" value="F:transferase activity"/>
    <property type="evidence" value="ECO:0007669"/>
    <property type="project" value="UniProtKB-KW"/>
</dbReference>
<protein>
    <submittedName>
        <fullName evidence="4">Glycosyl transferase, group 2 family protein</fullName>
    </submittedName>
</protein>
<name>A0A0G0EDR3_9BACT</name>
<dbReference type="InterPro" id="IPR029044">
    <property type="entry name" value="Nucleotide-diphossugar_trans"/>
</dbReference>
<dbReference type="Proteomes" id="UP000033866">
    <property type="component" value="Unassembled WGS sequence"/>
</dbReference>
<accession>A0A0G0EDR3</accession>
<proteinExistence type="predicted"/>
<dbReference type="InterPro" id="IPR027791">
    <property type="entry name" value="Galactosyl_T_C"/>
</dbReference>
<dbReference type="AlphaFoldDB" id="A0A0G0EDR3"/>
<dbReference type="Pfam" id="PF00535">
    <property type="entry name" value="Glycos_transf_2"/>
    <property type="match status" value="1"/>
</dbReference>
<evidence type="ECO:0000259" key="3">
    <source>
        <dbReference type="Pfam" id="PF02709"/>
    </source>
</evidence>
<dbReference type="InterPro" id="IPR050834">
    <property type="entry name" value="Glycosyltransf_2"/>
</dbReference>
<dbReference type="InterPro" id="IPR001173">
    <property type="entry name" value="Glyco_trans_2-like"/>
</dbReference>
<dbReference type="Pfam" id="PF02709">
    <property type="entry name" value="Glyco_transf_7C"/>
    <property type="match status" value="1"/>
</dbReference>
<evidence type="ECO:0000313" key="5">
    <source>
        <dbReference type="Proteomes" id="UP000033866"/>
    </source>
</evidence>
<gene>
    <name evidence="4" type="ORF">UR61_C0020G0006</name>
</gene>
<feature type="domain" description="Galactosyltransferase C-terminal" evidence="3">
    <location>
        <begin position="443"/>
        <end position="486"/>
    </location>
</feature>
<dbReference type="Gene3D" id="3.90.550.10">
    <property type="entry name" value="Spore Coat Polysaccharide Biosynthesis Protein SpsA, Chain A"/>
    <property type="match status" value="1"/>
</dbReference>
<keyword evidence="1 4" id="KW-0808">Transferase</keyword>
<dbReference type="CDD" id="cd00761">
    <property type="entry name" value="Glyco_tranf_GTA_type"/>
    <property type="match status" value="1"/>
</dbReference>
<dbReference type="EMBL" id="LBPV01000020">
    <property type="protein sequence ID" value="KKP65497.1"/>
    <property type="molecule type" value="Genomic_DNA"/>
</dbReference>
<dbReference type="PANTHER" id="PTHR43685:SF2">
    <property type="entry name" value="GLYCOSYLTRANSFERASE 2-LIKE DOMAIN-CONTAINING PROTEIN"/>
    <property type="match status" value="1"/>
</dbReference>
<dbReference type="SUPFAM" id="SSF53448">
    <property type="entry name" value="Nucleotide-diphospho-sugar transferases"/>
    <property type="match status" value="1"/>
</dbReference>
<evidence type="ECO:0000256" key="1">
    <source>
        <dbReference type="ARBA" id="ARBA00022679"/>
    </source>
</evidence>
<sequence>MDNKTFQKITLSTWTPLCPEKYKQVLEKCTKEFGLPSIHNVLIMYAKLKDYIELEIKLSSDKILVTTLKHTEKGIGIALSEIVLPSNNIYSLCRMLTNICKQSFDIVIGQKLIFNINEDEKISLTEKAIPGSILEYYSTGKINSKTAVSQILDIKFDNLHEQRKHIPKRDFNEVLLDKIGVLNPRISLFCKENKIPINLSKNYKELSNSLSNDFTNLESPYKKISSQELLDTEPLKTDFSYGVPSASIIIPSYNSKKTILKTLESINSQKLKKSALQKIQVLVVDDGSKTPVAEIIEDKEYSFELNIIRLKENMGLSNARNVGASLAKHDILIFIDSDILLANNYIHEMLFRSALIPNALFVSFKKNLPQNDTSFDLGKIKKGLVVPREYSDKRLSRYIDRDNTLVKSAITKNQYVEILGETNYFKNLGNGSIVGTFDLQSMVVGHNMVMRKSSYQKVGGFDTNFKGWGLEDTYFGIKIICAGNFIIPVVSTGVYHIEHPIRLGDKKKQKESFNTNLKLYNELLYTEI</sequence>
<evidence type="ECO:0000313" key="4">
    <source>
        <dbReference type="EMBL" id="KKP65497.1"/>
    </source>
</evidence>
<reference evidence="4 5" key="1">
    <citation type="journal article" date="2015" name="Nature">
        <title>rRNA introns, odd ribosomes, and small enigmatic genomes across a large radiation of phyla.</title>
        <authorList>
            <person name="Brown C.T."/>
            <person name="Hug L.A."/>
            <person name="Thomas B.C."/>
            <person name="Sharon I."/>
            <person name="Castelle C.J."/>
            <person name="Singh A."/>
            <person name="Wilkins M.J."/>
            <person name="Williams K.H."/>
            <person name="Banfield J.F."/>
        </authorList>
    </citation>
    <scope>NUCLEOTIDE SEQUENCE [LARGE SCALE GENOMIC DNA]</scope>
</reference>